<accession>A0A4S8ML62</accession>
<dbReference type="OrthoDB" id="2962718at2759"/>
<feature type="region of interest" description="Disordered" evidence="1">
    <location>
        <begin position="22"/>
        <end position="45"/>
    </location>
</feature>
<reference evidence="2 3" key="1">
    <citation type="journal article" date="2019" name="Nat. Ecol. Evol.">
        <title>Megaphylogeny resolves global patterns of mushroom evolution.</title>
        <authorList>
            <person name="Varga T."/>
            <person name="Krizsan K."/>
            <person name="Foldi C."/>
            <person name="Dima B."/>
            <person name="Sanchez-Garcia M."/>
            <person name="Sanchez-Ramirez S."/>
            <person name="Szollosi G.J."/>
            <person name="Szarkandi J.G."/>
            <person name="Papp V."/>
            <person name="Albert L."/>
            <person name="Andreopoulos W."/>
            <person name="Angelini C."/>
            <person name="Antonin V."/>
            <person name="Barry K.W."/>
            <person name="Bougher N.L."/>
            <person name="Buchanan P."/>
            <person name="Buyck B."/>
            <person name="Bense V."/>
            <person name="Catcheside P."/>
            <person name="Chovatia M."/>
            <person name="Cooper J."/>
            <person name="Damon W."/>
            <person name="Desjardin D."/>
            <person name="Finy P."/>
            <person name="Geml J."/>
            <person name="Haridas S."/>
            <person name="Hughes K."/>
            <person name="Justo A."/>
            <person name="Karasinski D."/>
            <person name="Kautmanova I."/>
            <person name="Kiss B."/>
            <person name="Kocsube S."/>
            <person name="Kotiranta H."/>
            <person name="LaButti K.M."/>
            <person name="Lechner B.E."/>
            <person name="Liimatainen K."/>
            <person name="Lipzen A."/>
            <person name="Lukacs Z."/>
            <person name="Mihaltcheva S."/>
            <person name="Morgado L.N."/>
            <person name="Niskanen T."/>
            <person name="Noordeloos M.E."/>
            <person name="Ohm R.A."/>
            <person name="Ortiz-Santana B."/>
            <person name="Ovrebo C."/>
            <person name="Racz N."/>
            <person name="Riley R."/>
            <person name="Savchenko A."/>
            <person name="Shiryaev A."/>
            <person name="Soop K."/>
            <person name="Spirin V."/>
            <person name="Szebenyi C."/>
            <person name="Tomsovsky M."/>
            <person name="Tulloss R.E."/>
            <person name="Uehling J."/>
            <person name="Grigoriev I.V."/>
            <person name="Vagvolgyi C."/>
            <person name="Papp T."/>
            <person name="Martin F.M."/>
            <person name="Miettinen O."/>
            <person name="Hibbett D.S."/>
            <person name="Nagy L.G."/>
        </authorList>
    </citation>
    <scope>NUCLEOTIDE SEQUENCE [LARGE SCALE GENOMIC DNA]</scope>
    <source>
        <strain evidence="2 3">CBS 962.96</strain>
    </source>
</reference>
<dbReference type="EMBL" id="ML179065">
    <property type="protein sequence ID" value="THV03590.1"/>
    <property type="molecule type" value="Genomic_DNA"/>
</dbReference>
<feature type="compositionally biased region" description="Low complexity" evidence="1">
    <location>
        <begin position="314"/>
        <end position="346"/>
    </location>
</feature>
<evidence type="ECO:0000313" key="2">
    <source>
        <dbReference type="EMBL" id="THV03590.1"/>
    </source>
</evidence>
<evidence type="ECO:0008006" key="4">
    <source>
        <dbReference type="Google" id="ProtNLM"/>
    </source>
</evidence>
<keyword evidence="3" id="KW-1185">Reference proteome</keyword>
<sequence length="465" mass="52450">MPEPETAGKVKTSIPGLEISEAALKATQNDKLPQAKKRAPTFDKEEPENLERYLAELEDIFEANNVEPEESKIYMALKYMEYRTRLYHVPDAKEAAGSWEAFKKLLRKAYPESVGDERGSLIRLIEIVSKHSPIVLGQRERLLKYIREFTIECNKLTAQPVMISNQQAVALFLRALDVSIRNAMVPYLPAISEDTRPEDPYTLTTVVEAAKSACNNHIATVVSIGVTDVPNASTQVSRVTNNETVERTRKELSGPVVIQSPKHEPLHDELWQKLSVNADVQNARMQEVVGKIDKNTDALTNLVKFLMDKGGNTNNNSRPVESSNNNNNYRGNYQNNQSRNNNNTSHSNHDHSAGRKCYYCRSPYHISPNCEIQQDHFEKKFLIKGDDGYIKLRDGTSPPRVYDDDPESKAERVAAIAKEKGWDTTGKKKVLFATAEENERAFGEPKCLRSSTIFHGTNDWNDGKV</sequence>
<name>A0A4S8ML62_DENBC</name>
<dbReference type="Proteomes" id="UP000297245">
    <property type="component" value="Unassembled WGS sequence"/>
</dbReference>
<organism evidence="2 3">
    <name type="scientific">Dendrothele bispora (strain CBS 962.96)</name>
    <dbReference type="NCBI Taxonomy" id="1314807"/>
    <lineage>
        <taxon>Eukaryota</taxon>
        <taxon>Fungi</taxon>
        <taxon>Dikarya</taxon>
        <taxon>Basidiomycota</taxon>
        <taxon>Agaricomycotina</taxon>
        <taxon>Agaricomycetes</taxon>
        <taxon>Agaricomycetidae</taxon>
        <taxon>Agaricales</taxon>
        <taxon>Agaricales incertae sedis</taxon>
        <taxon>Dendrothele</taxon>
    </lineage>
</organism>
<gene>
    <name evidence="2" type="ORF">K435DRAFT_851718</name>
</gene>
<proteinExistence type="predicted"/>
<protein>
    <recommendedName>
        <fullName evidence="4">CCHC-type domain-containing protein</fullName>
    </recommendedName>
</protein>
<feature type="region of interest" description="Disordered" evidence="1">
    <location>
        <begin position="308"/>
        <end position="352"/>
    </location>
</feature>
<evidence type="ECO:0000256" key="1">
    <source>
        <dbReference type="SAM" id="MobiDB-lite"/>
    </source>
</evidence>
<dbReference type="AlphaFoldDB" id="A0A4S8ML62"/>
<evidence type="ECO:0000313" key="3">
    <source>
        <dbReference type="Proteomes" id="UP000297245"/>
    </source>
</evidence>